<dbReference type="Proteomes" id="UP000664859">
    <property type="component" value="Unassembled WGS sequence"/>
</dbReference>
<evidence type="ECO:0000256" key="1">
    <source>
        <dbReference type="ARBA" id="ARBA00022988"/>
    </source>
</evidence>
<dbReference type="InterPro" id="IPR038277">
    <property type="entry name" value="UreF_sf"/>
</dbReference>
<evidence type="ECO:0000256" key="2">
    <source>
        <dbReference type="ARBA" id="ARBA00023186"/>
    </source>
</evidence>
<dbReference type="HAMAP" id="MF_01385">
    <property type="entry name" value="UreF"/>
    <property type="match status" value="1"/>
</dbReference>
<keyword evidence="2" id="KW-0143">Chaperone</keyword>
<dbReference type="Gene3D" id="1.10.4190.10">
    <property type="entry name" value="Urease accessory protein UreF"/>
    <property type="match status" value="1"/>
</dbReference>
<accession>A0A836CDD6</accession>
<keyword evidence="1" id="KW-0996">Nickel insertion</keyword>
<dbReference type="InterPro" id="IPR002639">
    <property type="entry name" value="UreF"/>
</dbReference>
<organism evidence="4 5">
    <name type="scientific">Tribonema minus</name>
    <dbReference type="NCBI Taxonomy" id="303371"/>
    <lineage>
        <taxon>Eukaryota</taxon>
        <taxon>Sar</taxon>
        <taxon>Stramenopiles</taxon>
        <taxon>Ochrophyta</taxon>
        <taxon>PX clade</taxon>
        <taxon>Xanthophyceae</taxon>
        <taxon>Tribonematales</taxon>
        <taxon>Tribonemataceae</taxon>
        <taxon>Tribonema</taxon>
    </lineage>
</organism>
<dbReference type="PANTHER" id="PTHR33620">
    <property type="entry name" value="UREASE ACCESSORY PROTEIN F"/>
    <property type="match status" value="1"/>
</dbReference>
<protein>
    <submittedName>
        <fullName evidence="4">Urease accessory protein UreF</fullName>
    </submittedName>
</protein>
<keyword evidence="5" id="KW-1185">Reference proteome</keyword>
<dbReference type="AlphaFoldDB" id="A0A836CDD6"/>
<dbReference type="PANTHER" id="PTHR33620:SF1">
    <property type="entry name" value="UREASE ACCESSORY PROTEIN F"/>
    <property type="match status" value="1"/>
</dbReference>
<proteinExistence type="inferred from homology"/>
<comment type="similarity">
    <text evidence="3">Belongs to the UreF family.</text>
</comment>
<reference evidence="4" key="1">
    <citation type="submission" date="2021-02" db="EMBL/GenBank/DDBJ databases">
        <title>First Annotated Genome of the Yellow-green Alga Tribonema minus.</title>
        <authorList>
            <person name="Mahan K.M."/>
        </authorList>
    </citation>
    <scope>NUCLEOTIDE SEQUENCE</scope>
    <source>
        <strain evidence="4">UTEX B ZZ1240</strain>
    </source>
</reference>
<dbReference type="OrthoDB" id="2550922at2759"/>
<name>A0A836CDD6_9STRA</name>
<dbReference type="Pfam" id="PF01730">
    <property type="entry name" value="UreF"/>
    <property type="match status" value="1"/>
</dbReference>
<evidence type="ECO:0000256" key="3">
    <source>
        <dbReference type="ARBA" id="ARBA00046339"/>
    </source>
</evidence>
<evidence type="ECO:0000313" key="5">
    <source>
        <dbReference type="Proteomes" id="UP000664859"/>
    </source>
</evidence>
<dbReference type="EMBL" id="JAFCMP010000312">
    <property type="protein sequence ID" value="KAG5181572.1"/>
    <property type="molecule type" value="Genomic_DNA"/>
</dbReference>
<gene>
    <name evidence="4" type="ORF">JKP88DRAFT_165493</name>
</gene>
<sequence length="303" mass="31507">MTAGIDAEADGTPSVGNEPAAARAVWSVQWLTWQLCDSALPTGGFAHSNGLEASVAAGAVSAADPHFLAQFLKSCLANAVALQVPMLRAVWDTGAGGSEGLLKAWLQADALANAVITSHVARRASAAQGCALLRLACEALLCTGAHGDALTEFRKQLRLSQSANLSVQARPVAPSSLQQHSGAAAKSSGENLLVVWVWGHLAPAFGFVCLSAGIDAAAASRMFLYTVARDVLSAANRLSLIGPMQGARLLADISGYVDLLLLENASTAECIGLPLEQQVAQVDPVLELLQASHEQLYSRLFNS</sequence>
<evidence type="ECO:0000313" key="4">
    <source>
        <dbReference type="EMBL" id="KAG5181572.1"/>
    </source>
</evidence>
<comment type="caution">
    <text evidence="4">The sequence shown here is derived from an EMBL/GenBank/DDBJ whole genome shotgun (WGS) entry which is preliminary data.</text>
</comment>
<dbReference type="GO" id="GO:0016151">
    <property type="term" value="F:nickel cation binding"/>
    <property type="evidence" value="ECO:0007669"/>
    <property type="project" value="InterPro"/>
</dbReference>